<dbReference type="GO" id="GO:0045454">
    <property type="term" value="P:cell redox homeostasis"/>
    <property type="evidence" value="ECO:0007669"/>
    <property type="project" value="TreeGrafter"/>
</dbReference>
<evidence type="ECO:0000259" key="1">
    <source>
        <dbReference type="PROSITE" id="PS51352"/>
    </source>
</evidence>
<dbReference type="PANTHER" id="PTHR45663:SF11">
    <property type="entry name" value="GEO12009P1"/>
    <property type="match status" value="1"/>
</dbReference>
<dbReference type="PANTHER" id="PTHR45663">
    <property type="entry name" value="GEO12009P1"/>
    <property type="match status" value="1"/>
</dbReference>
<sequence length="126" mass="13995">MTSAVVAFLSLVVACEKSDSASAQGGSPVAGTGVPHLVDLGADKCIPCQMMKPILDDLEKDFAGRMDVTFIDVWKNRDEARRFGIQMIPTQIFYDEKGVELYRRSGFIGREDILATWQRLGYEFGQ</sequence>
<dbReference type="InterPro" id="IPR036249">
    <property type="entry name" value="Thioredoxin-like_sf"/>
</dbReference>
<dbReference type="GO" id="GO:0015035">
    <property type="term" value="F:protein-disulfide reductase activity"/>
    <property type="evidence" value="ECO:0007669"/>
    <property type="project" value="TreeGrafter"/>
</dbReference>
<gene>
    <name evidence="2" type="ORF">GFER_16420</name>
</gene>
<name>A0A0C2HKL3_9BACT</name>
<dbReference type="Proteomes" id="UP000035068">
    <property type="component" value="Unassembled WGS sequence"/>
</dbReference>
<evidence type="ECO:0000313" key="2">
    <source>
        <dbReference type="EMBL" id="KIH75555.1"/>
    </source>
</evidence>
<accession>A0A0C2HKL3</accession>
<comment type="caution">
    <text evidence="2">The sequence shown here is derived from an EMBL/GenBank/DDBJ whole genome shotgun (WGS) entry which is preliminary data.</text>
</comment>
<dbReference type="SUPFAM" id="SSF52833">
    <property type="entry name" value="Thioredoxin-like"/>
    <property type="match status" value="1"/>
</dbReference>
<dbReference type="PROSITE" id="PS51352">
    <property type="entry name" value="THIOREDOXIN_2"/>
    <property type="match status" value="1"/>
</dbReference>
<keyword evidence="3" id="KW-1185">Reference proteome</keyword>
<dbReference type="Pfam" id="PF00085">
    <property type="entry name" value="Thioredoxin"/>
    <property type="match status" value="1"/>
</dbReference>
<dbReference type="AlphaFoldDB" id="A0A0C2HKL3"/>
<dbReference type="InterPro" id="IPR013766">
    <property type="entry name" value="Thioredoxin_domain"/>
</dbReference>
<dbReference type="Gene3D" id="3.40.30.10">
    <property type="entry name" value="Glutaredoxin"/>
    <property type="match status" value="1"/>
</dbReference>
<dbReference type="EMBL" id="JWJD01000010">
    <property type="protein sequence ID" value="KIH75555.1"/>
    <property type="molecule type" value="Genomic_DNA"/>
</dbReference>
<feature type="domain" description="Thioredoxin" evidence="1">
    <location>
        <begin position="10"/>
        <end position="122"/>
    </location>
</feature>
<organism evidence="2 3">
    <name type="scientific">Geoalkalibacter ferrihydriticus DSM 17813</name>
    <dbReference type="NCBI Taxonomy" id="1121915"/>
    <lineage>
        <taxon>Bacteria</taxon>
        <taxon>Pseudomonadati</taxon>
        <taxon>Thermodesulfobacteriota</taxon>
        <taxon>Desulfuromonadia</taxon>
        <taxon>Desulfuromonadales</taxon>
        <taxon>Geoalkalibacteraceae</taxon>
        <taxon>Geoalkalibacter</taxon>
    </lineage>
</organism>
<dbReference type="CDD" id="cd02947">
    <property type="entry name" value="TRX_family"/>
    <property type="match status" value="1"/>
</dbReference>
<proteinExistence type="predicted"/>
<protein>
    <submittedName>
        <fullName evidence="2">Thioredoxin</fullName>
    </submittedName>
</protein>
<dbReference type="GO" id="GO:0005829">
    <property type="term" value="C:cytosol"/>
    <property type="evidence" value="ECO:0007669"/>
    <property type="project" value="TreeGrafter"/>
</dbReference>
<evidence type="ECO:0000313" key="3">
    <source>
        <dbReference type="Proteomes" id="UP000035068"/>
    </source>
</evidence>
<reference evidence="2 3" key="1">
    <citation type="submission" date="2014-12" db="EMBL/GenBank/DDBJ databases">
        <title>Genomes of Geoalkalibacter ferrihydriticus and Geoalkalibacter subterraneus, two haloalkaliphilic metal-reducing members of the Geobacteraceae.</title>
        <authorList>
            <person name="Badalamenti J.P."/>
            <person name="Torres C.I."/>
            <person name="Krajmalnik-Brown R."/>
            <person name="Bond D.R."/>
        </authorList>
    </citation>
    <scope>NUCLEOTIDE SEQUENCE [LARGE SCALE GENOMIC DNA]</scope>
    <source>
        <strain evidence="2 3">DSM 17813</strain>
    </source>
</reference>